<dbReference type="FunFam" id="3.40.50.300:FF:000579">
    <property type="entry name" value="GPN-loop GTPase"/>
    <property type="match status" value="1"/>
</dbReference>
<keyword evidence="3" id="KW-0597">Phosphoprotein</keyword>
<accession>A0A8H5GAV9</accession>
<dbReference type="GO" id="GO:0005634">
    <property type="term" value="C:nucleus"/>
    <property type="evidence" value="ECO:0007669"/>
    <property type="project" value="UniProtKB-SubCell"/>
</dbReference>
<gene>
    <name evidence="9" type="ORF">D9758_006158</name>
</gene>
<protein>
    <recommendedName>
        <fullName evidence="7">GPN-loop GTPase</fullName>
        <ecNumber evidence="7">3.6.5.-</ecNumber>
    </recommendedName>
</protein>
<dbReference type="Pfam" id="PF03029">
    <property type="entry name" value="ATP_bind_1"/>
    <property type="match status" value="1"/>
</dbReference>
<keyword evidence="4 7" id="KW-0547">Nucleotide-binding</keyword>
<name>A0A8H5GAV9_9AGAR</name>
<evidence type="ECO:0000256" key="2">
    <source>
        <dbReference type="ARBA" id="ARBA00022490"/>
    </source>
</evidence>
<keyword evidence="10" id="KW-1185">Reference proteome</keyword>
<dbReference type="PANTHER" id="PTHR21231">
    <property type="entry name" value="XPA-BINDING PROTEIN 1-RELATED"/>
    <property type="match status" value="1"/>
</dbReference>
<evidence type="ECO:0000256" key="6">
    <source>
        <dbReference type="ARBA" id="ARBA00023134"/>
    </source>
</evidence>
<dbReference type="PRINTS" id="PR00449">
    <property type="entry name" value="RASTRNSFRMNG"/>
</dbReference>
<dbReference type="InterPro" id="IPR004130">
    <property type="entry name" value="Gpn"/>
</dbReference>
<dbReference type="InterPro" id="IPR030230">
    <property type="entry name" value="Gpn1/Npa3/XAB1"/>
</dbReference>
<dbReference type="OrthoDB" id="243313at2759"/>
<evidence type="ECO:0000256" key="8">
    <source>
        <dbReference type="SAM" id="MobiDB-lite"/>
    </source>
</evidence>
<dbReference type="EMBL" id="JAACJM010000040">
    <property type="protein sequence ID" value="KAF5361533.1"/>
    <property type="molecule type" value="Genomic_DNA"/>
</dbReference>
<dbReference type="GO" id="GO:0003924">
    <property type="term" value="F:GTPase activity"/>
    <property type="evidence" value="ECO:0007669"/>
    <property type="project" value="InterPro"/>
</dbReference>
<dbReference type="Gene3D" id="3.40.50.300">
    <property type="entry name" value="P-loop containing nucleotide triphosphate hydrolases"/>
    <property type="match status" value="1"/>
</dbReference>
<evidence type="ECO:0000256" key="3">
    <source>
        <dbReference type="ARBA" id="ARBA00022553"/>
    </source>
</evidence>
<comment type="function">
    <text evidence="7">Small GTPase required for proper nuclear import of RNA polymerase II (RNAPII). May act at an RNAP assembly step prior to nuclear import.</text>
</comment>
<dbReference type="AlphaFoldDB" id="A0A8H5GAV9"/>
<evidence type="ECO:0000256" key="4">
    <source>
        <dbReference type="ARBA" id="ARBA00022741"/>
    </source>
</evidence>
<sequence length="375" mass="42051">MDSSPGSSASERKKPIAIITIGMAGAGKSTFVQRINSYLHSENKPPYVVNLDPAVAHVPFEANIDIRDTVNYQEVMKQYNLGPNGGILTALNLFTTKFDQVLGLIEKRTETVDYVILDTPGQIEIFTWSASGAIITDAIASSLPTVVAYIIDTPRTTAPATFMSNMLYACRVRLRLAILYKTKLPFILVFNKTDVQPHDFALTWMHDFEEFQAALAAHSGTRDAEGEPTYMNSLMNSMSLVLDEFYKHLKAVGVSSTTGQGVKDFFEAVEGCREEYEKEYLPELERARAAREKTLADAKADSMNRLMKDLAVDRAKNPGFVAQDRWDPEAEEEEDDDDNDTNVIDRNEDHWPGQYIDLTRAQRHGDENINWPRPG</sequence>
<feature type="compositionally biased region" description="Acidic residues" evidence="8">
    <location>
        <begin position="329"/>
        <end position="340"/>
    </location>
</feature>
<comment type="similarity">
    <text evidence="1 7">Belongs to the GPN-loop GTPase family.</text>
</comment>
<organism evidence="9 10">
    <name type="scientific">Tetrapyrgos nigripes</name>
    <dbReference type="NCBI Taxonomy" id="182062"/>
    <lineage>
        <taxon>Eukaryota</taxon>
        <taxon>Fungi</taxon>
        <taxon>Dikarya</taxon>
        <taxon>Basidiomycota</taxon>
        <taxon>Agaricomycotina</taxon>
        <taxon>Agaricomycetes</taxon>
        <taxon>Agaricomycetidae</taxon>
        <taxon>Agaricales</taxon>
        <taxon>Marasmiineae</taxon>
        <taxon>Marasmiaceae</taxon>
        <taxon>Tetrapyrgos</taxon>
    </lineage>
</organism>
<dbReference type="Proteomes" id="UP000559256">
    <property type="component" value="Unassembled WGS sequence"/>
</dbReference>
<proteinExistence type="inferred from homology"/>
<dbReference type="PANTHER" id="PTHR21231:SF8">
    <property type="entry name" value="GPN-LOOP GTPASE 1"/>
    <property type="match status" value="1"/>
</dbReference>
<keyword evidence="6 7" id="KW-0342">GTP-binding</keyword>
<dbReference type="InterPro" id="IPR027417">
    <property type="entry name" value="P-loop_NTPase"/>
</dbReference>
<evidence type="ECO:0000256" key="7">
    <source>
        <dbReference type="RuleBase" id="RU365059"/>
    </source>
</evidence>
<comment type="caution">
    <text evidence="9">The sequence shown here is derived from an EMBL/GenBank/DDBJ whole genome shotgun (WGS) entry which is preliminary data.</text>
</comment>
<dbReference type="EC" id="3.6.5.-" evidence="7"/>
<comment type="subunit">
    <text evidence="7">Binds to RNA polymerase II.</text>
</comment>
<dbReference type="GO" id="GO:0005737">
    <property type="term" value="C:cytoplasm"/>
    <property type="evidence" value="ECO:0007669"/>
    <property type="project" value="UniProtKB-SubCell"/>
</dbReference>
<evidence type="ECO:0000313" key="9">
    <source>
        <dbReference type="EMBL" id="KAF5361533.1"/>
    </source>
</evidence>
<dbReference type="SUPFAM" id="SSF52540">
    <property type="entry name" value="P-loop containing nucleoside triphosphate hydrolases"/>
    <property type="match status" value="1"/>
</dbReference>
<dbReference type="CDD" id="cd17870">
    <property type="entry name" value="GPN1"/>
    <property type="match status" value="1"/>
</dbReference>
<keyword evidence="2 7" id="KW-0963">Cytoplasm</keyword>
<keyword evidence="5 7" id="KW-0378">Hydrolase</keyword>
<evidence type="ECO:0000256" key="1">
    <source>
        <dbReference type="ARBA" id="ARBA00005290"/>
    </source>
</evidence>
<comment type="subcellular location">
    <subcellularLocation>
        <location evidence="7">Cytoplasm</location>
    </subcellularLocation>
    <subcellularLocation>
        <location evidence="7">Nucleus</location>
    </subcellularLocation>
</comment>
<evidence type="ECO:0000313" key="10">
    <source>
        <dbReference type="Proteomes" id="UP000559256"/>
    </source>
</evidence>
<reference evidence="9 10" key="1">
    <citation type="journal article" date="2020" name="ISME J.">
        <title>Uncovering the hidden diversity of litter-decomposition mechanisms in mushroom-forming fungi.</title>
        <authorList>
            <person name="Floudas D."/>
            <person name="Bentzer J."/>
            <person name="Ahren D."/>
            <person name="Johansson T."/>
            <person name="Persson P."/>
            <person name="Tunlid A."/>
        </authorList>
    </citation>
    <scope>NUCLEOTIDE SEQUENCE [LARGE SCALE GENOMIC DNA]</scope>
    <source>
        <strain evidence="9 10">CBS 291.85</strain>
    </source>
</reference>
<evidence type="ECO:0000256" key="5">
    <source>
        <dbReference type="ARBA" id="ARBA00022801"/>
    </source>
</evidence>
<feature type="region of interest" description="Disordered" evidence="8">
    <location>
        <begin position="319"/>
        <end position="375"/>
    </location>
</feature>
<dbReference type="GO" id="GO:0005525">
    <property type="term" value="F:GTP binding"/>
    <property type="evidence" value="ECO:0007669"/>
    <property type="project" value="UniProtKB-KW"/>
</dbReference>